<dbReference type="AlphaFoldDB" id="A0A369UUD3"/>
<evidence type="ECO:0008006" key="3">
    <source>
        <dbReference type="Google" id="ProtNLM"/>
    </source>
</evidence>
<protein>
    <recommendedName>
        <fullName evidence="3">Ribbon-helix-helix protein, CopG family</fullName>
    </recommendedName>
</protein>
<comment type="caution">
    <text evidence="1">The sequence shown here is derived from an EMBL/GenBank/DDBJ whole genome shotgun (WGS) entry which is preliminary data.</text>
</comment>
<reference evidence="1 2" key="1">
    <citation type="submission" date="2018-07" db="EMBL/GenBank/DDBJ databases">
        <title>Genome guided investigation of antibiotics producing actinomycetales strain isolated from a Macau mangrove ecosystem.</title>
        <authorList>
            <person name="Hu D."/>
        </authorList>
    </citation>
    <scope>NUCLEOTIDE SEQUENCE [LARGE SCALE GENOMIC DNA]</scope>
    <source>
        <strain evidence="1 2">2297</strain>
    </source>
</reference>
<dbReference type="Proteomes" id="UP000253742">
    <property type="component" value="Unassembled WGS sequence"/>
</dbReference>
<sequence>MAADEASIKVSVGARDRLAQLAAERGTTMRSLVEDLAQGTVTRAEYAELAELARGELAFALGRAPGPEAEDKARSLLERLGGAHRGPQTAL</sequence>
<accession>A0A369UUD3</accession>
<proteinExistence type="predicted"/>
<evidence type="ECO:0000313" key="2">
    <source>
        <dbReference type="Proteomes" id="UP000253742"/>
    </source>
</evidence>
<dbReference type="RefSeq" id="WP_114534213.1">
    <property type="nucleotide sequence ID" value="NZ_QQBH01000061.1"/>
</dbReference>
<dbReference type="EMBL" id="QQBH01000061">
    <property type="protein sequence ID" value="RDD83903.1"/>
    <property type="molecule type" value="Genomic_DNA"/>
</dbReference>
<gene>
    <name evidence="1" type="ORF">DVZ84_38095</name>
</gene>
<name>A0A369UUD3_9ACTN</name>
<evidence type="ECO:0000313" key="1">
    <source>
        <dbReference type="EMBL" id="RDD83903.1"/>
    </source>
</evidence>
<dbReference type="OrthoDB" id="4299182at2"/>
<organism evidence="1 2">
    <name type="scientific">Streptomyces parvulus</name>
    <dbReference type="NCBI Taxonomy" id="146923"/>
    <lineage>
        <taxon>Bacteria</taxon>
        <taxon>Bacillati</taxon>
        <taxon>Actinomycetota</taxon>
        <taxon>Actinomycetes</taxon>
        <taxon>Kitasatosporales</taxon>
        <taxon>Streptomycetaceae</taxon>
        <taxon>Streptomyces</taxon>
    </lineage>
</organism>